<evidence type="ECO:0000313" key="3">
    <source>
        <dbReference type="Proteomes" id="UP000265703"/>
    </source>
</evidence>
<comment type="caution">
    <text evidence="2">The sequence shown here is derived from an EMBL/GenBank/DDBJ whole genome shotgun (WGS) entry which is preliminary data.</text>
</comment>
<feature type="region of interest" description="Disordered" evidence="1">
    <location>
        <begin position="13"/>
        <end position="32"/>
    </location>
</feature>
<gene>
    <name evidence="2" type="ORF">C1645_859922</name>
</gene>
<name>A0A397SEP9_9GLOM</name>
<dbReference type="OrthoDB" id="2371069at2759"/>
<dbReference type="Proteomes" id="UP000265703">
    <property type="component" value="Unassembled WGS sequence"/>
</dbReference>
<dbReference type="AlphaFoldDB" id="A0A397SEP9"/>
<sequence length="179" mass="20885">MAVYITMKEVTLKKRKKRKSSKGNEISESESVDVEVIDDSKKLKIKYQRLSDLDDSQIKGFTPIDEPLTYPIFGFDQKKSIMPQHIQVNPNESQIFCPPPYQSNPVYQYYAPNMYQNYAPTLVATDTDDKKFGNGVFSIYLIYLEILLEQCIEVQIFLNWEMKNLLVWVLQKSVIKKLL</sequence>
<evidence type="ECO:0000256" key="1">
    <source>
        <dbReference type="SAM" id="MobiDB-lite"/>
    </source>
</evidence>
<organism evidence="2 3">
    <name type="scientific">Glomus cerebriforme</name>
    <dbReference type="NCBI Taxonomy" id="658196"/>
    <lineage>
        <taxon>Eukaryota</taxon>
        <taxon>Fungi</taxon>
        <taxon>Fungi incertae sedis</taxon>
        <taxon>Mucoromycota</taxon>
        <taxon>Glomeromycotina</taxon>
        <taxon>Glomeromycetes</taxon>
        <taxon>Glomerales</taxon>
        <taxon>Glomeraceae</taxon>
        <taxon>Glomus</taxon>
    </lineage>
</organism>
<keyword evidence="3" id="KW-1185">Reference proteome</keyword>
<proteinExistence type="predicted"/>
<accession>A0A397SEP9</accession>
<evidence type="ECO:0000313" key="2">
    <source>
        <dbReference type="EMBL" id="RIA84022.1"/>
    </source>
</evidence>
<reference evidence="2 3" key="1">
    <citation type="submission" date="2018-06" db="EMBL/GenBank/DDBJ databases">
        <title>Comparative genomics reveals the genomic features of Rhizophagus irregularis, R. cerebriforme, R. diaphanum and Gigaspora rosea, and their symbiotic lifestyle signature.</title>
        <authorList>
            <person name="Morin E."/>
            <person name="San Clemente H."/>
            <person name="Chen E.C.H."/>
            <person name="De La Providencia I."/>
            <person name="Hainaut M."/>
            <person name="Kuo A."/>
            <person name="Kohler A."/>
            <person name="Murat C."/>
            <person name="Tang N."/>
            <person name="Roy S."/>
            <person name="Loubradou J."/>
            <person name="Henrissat B."/>
            <person name="Grigoriev I.V."/>
            <person name="Corradi N."/>
            <person name="Roux C."/>
            <person name="Martin F.M."/>
        </authorList>
    </citation>
    <scope>NUCLEOTIDE SEQUENCE [LARGE SCALE GENOMIC DNA]</scope>
    <source>
        <strain evidence="2 3">DAOM 227022</strain>
    </source>
</reference>
<dbReference type="EMBL" id="QKYT01000523">
    <property type="protein sequence ID" value="RIA84022.1"/>
    <property type="molecule type" value="Genomic_DNA"/>
</dbReference>
<protein>
    <submittedName>
        <fullName evidence="2">Uncharacterized protein</fullName>
    </submittedName>
</protein>